<gene>
    <name evidence="3" type="ORF">JZ786_01105</name>
</gene>
<sequence>MKIGIISFAHMHAYSYAEQLQRLAASGEDVLLTAVADEDAVRGEKAAQQFGTAYYQDYERLLATDVDAVIVCTENAKHHDVVLAAARAGKHVLCEKPIATNTEDAKQMIEECKRNGVILQIAFPVRFNTPIRRLKQMCDNGELGRIVAMRGTNRGQNPGGWFVDNTLAGGGAVLDHTVHVVDIMRWLLGSEVREVFAEVDTHYSDIPTDDSGLLMLEFENGVFASHDPSWSRPKTNPTWGDVTIEVIGTAGTIRVDAYAQHLNLYSDVDGRYSHQLWGDDMDFELVADFVASVREGRVPSITGEDGLRALEVALAAYESGRTHQPVVLR</sequence>
<name>A0A9X7Z7Z3_9BACL</name>
<feature type="domain" description="GFO/IDH/MocA-like oxidoreductase" evidence="2">
    <location>
        <begin position="131"/>
        <end position="254"/>
    </location>
</feature>
<dbReference type="InterPro" id="IPR000683">
    <property type="entry name" value="Gfo/Idh/MocA-like_OxRdtase_N"/>
</dbReference>
<dbReference type="PANTHER" id="PTHR43377:SF1">
    <property type="entry name" value="BILIVERDIN REDUCTASE A"/>
    <property type="match status" value="1"/>
</dbReference>
<accession>A0A9X7Z7Z3</accession>
<evidence type="ECO:0000259" key="1">
    <source>
        <dbReference type="Pfam" id="PF01408"/>
    </source>
</evidence>
<organism evidence="3 4">
    <name type="scientific">Alicyclobacillus mengziensis</name>
    <dbReference type="NCBI Taxonomy" id="2931921"/>
    <lineage>
        <taxon>Bacteria</taxon>
        <taxon>Bacillati</taxon>
        <taxon>Bacillota</taxon>
        <taxon>Bacilli</taxon>
        <taxon>Bacillales</taxon>
        <taxon>Alicyclobacillaceae</taxon>
        <taxon>Alicyclobacillus</taxon>
    </lineage>
</organism>
<dbReference type="EMBL" id="CP071182">
    <property type="protein sequence ID" value="QSO49609.1"/>
    <property type="molecule type" value="Genomic_DNA"/>
</dbReference>
<evidence type="ECO:0000313" key="4">
    <source>
        <dbReference type="Proteomes" id="UP000663505"/>
    </source>
</evidence>
<keyword evidence="4" id="KW-1185">Reference proteome</keyword>
<dbReference type="InterPro" id="IPR036291">
    <property type="entry name" value="NAD(P)-bd_dom_sf"/>
</dbReference>
<dbReference type="Pfam" id="PF22725">
    <property type="entry name" value="GFO_IDH_MocA_C3"/>
    <property type="match status" value="1"/>
</dbReference>
<proteinExistence type="predicted"/>
<dbReference type="RefSeq" id="WP_206658917.1">
    <property type="nucleotide sequence ID" value="NZ_CP071182.1"/>
</dbReference>
<feature type="domain" description="Gfo/Idh/MocA-like oxidoreductase N-terminal" evidence="1">
    <location>
        <begin position="18"/>
        <end position="122"/>
    </location>
</feature>
<dbReference type="SUPFAM" id="SSF51735">
    <property type="entry name" value="NAD(P)-binding Rossmann-fold domains"/>
    <property type="match status" value="1"/>
</dbReference>
<dbReference type="Gene3D" id="3.30.360.10">
    <property type="entry name" value="Dihydrodipicolinate Reductase, domain 2"/>
    <property type="match status" value="1"/>
</dbReference>
<evidence type="ECO:0000313" key="3">
    <source>
        <dbReference type="EMBL" id="QSO49609.1"/>
    </source>
</evidence>
<dbReference type="PANTHER" id="PTHR43377">
    <property type="entry name" value="BILIVERDIN REDUCTASE A"/>
    <property type="match status" value="1"/>
</dbReference>
<dbReference type="InterPro" id="IPR051450">
    <property type="entry name" value="Gfo/Idh/MocA_Oxidoreductases"/>
</dbReference>
<protein>
    <submittedName>
        <fullName evidence="3">Gfo/Idh/MocA family oxidoreductase</fullName>
    </submittedName>
</protein>
<dbReference type="Pfam" id="PF01408">
    <property type="entry name" value="GFO_IDH_MocA"/>
    <property type="match status" value="1"/>
</dbReference>
<dbReference type="Gene3D" id="3.40.50.720">
    <property type="entry name" value="NAD(P)-binding Rossmann-like Domain"/>
    <property type="match status" value="1"/>
</dbReference>
<dbReference type="InterPro" id="IPR055170">
    <property type="entry name" value="GFO_IDH_MocA-like_dom"/>
</dbReference>
<dbReference type="KEGG" id="afx:JZ786_01105"/>
<dbReference type="Proteomes" id="UP000663505">
    <property type="component" value="Chromosome"/>
</dbReference>
<dbReference type="SUPFAM" id="SSF55347">
    <property type="entry name" value="Glyceraldehyde-3-phosphate dehydrogenase-like, C-terminal domain"/>
    <property type="match status" value="1"/>
</dbReference>
<dbReference type="GO" id="GO:0000166">
    <property type="term" value="F:nucleotide binding"/>
    <property type="evidence" value="ECO:0007669"/>
    <property type="project" value="InterPro"/>
</dbReference>
<dbReference type="AlphaFoldDB" id="A0A9X7Z7Z3"/>
<reference evidence="3 4" key="1">
    <citation type="submission" date="2021-02" db="EMBL/GenBank/DDBJ databases">
        <title>Alicyclobacillus curvatus sp. nov. and Alicyclobacillus mengziensis sp. nov., two acidophilic bacteria isolated from acid mine drainage.</title>
        <authorList>
            <person name="Huang Y."/>
        </authorList>
    </citation>
    <scope>NUCLEOTIDE SEQUENCE [LARGE SCALE GENOMIC DNA]</scope>
    <source>
        <strain evidence="3 4">S30H14</strain>
    </source>
</reference>
<evidence type="ECO:0000259" key="2">
    <source>
        <dbReference type="Pfam" id="PF22725"/>
    </source>
</evidence>